<reference evidence="1" key="1">
    <citation type="submission" date="2012-12" db="EMBL/GenBank/DDBJ databases">
        <title>Identification and characterization of a phenylalanine ammonia-lyase gene family in Isatis indigotica Fort.</title>
        <authorList>
            <person name="Liu Q."/>
            <person name="Chen J."/>
            <person name="Zhou X."/>
            <person name="Di P."/>
            <person name="Xiao Y."/>
            <person name="Xuan H."/>
            <person name="Zhang L."/>
            <person name="Chen W."/>
        </authorList>
    </citation>
    <scope>NUCLEOTIDE SEQUENCE</scope>
    <source>
        <tissue evidence="1">Salivary gland</tissue>
    </source>
</reference>
<name>A0A0K8R9E7_IXORI</name>
<dbReference type="EMBL" id="GADI01006117">
    <property type="protein sequence ID" value="JAA67691.1"/>
    <property type="molecule type" value="mRNA"/>
</dbReference>
<organism evidence="1">
    <name type="scientific">Ixodes ricinus</name>
    <name type="common">Common tick</name>
    <name type="synonym">Acarus ricinus</name>
    <dbReference type="NCBI Taxonomy" id="34613"/>
    <lineage>
        <taxon>Eukaryota</taxon>
        <taxon>Metazoa</taxon>
        <taxon>Ecdysozoa</taxon>
        <taxon>Arthropoda</taxon>
        <taxon>Chelicerata</taxon>
        <taxon>Arachnida</taxon>
        <taxon>Acari</taxon>
        <taxon>Parasitiformes</taxon>
        <taxon>Ixodida</taxon>
        <taxon>Ixodoidea</taxon>
        <taxon>Ixodidae</taxon>
        <taxon>Ixodinae</taxon>
        <taxon>Ixodes</taxon>
    </lineage>
</organism>
<accession>A0A0K8R9E7</accession>
<proteinExistence type="evidence at transcript level"/>
<dbReference type="AlphaFoldDB" id="A0A0K8R9E7"/>
<evidence type="ECO:0000313" key="1">
    <source>
        <dbReference type="EMBL" id="JAA67691.1"/>
    </source>
</evidence>
<protein>
    <submittedName>
        <fullName evidence="1">Putative splicing coactivator srm160/300 subunit</fullName>
    </submittedName>
</protein>
<sequence length="171" mass="19581">MREDSLLRLTQLFAVSHISYVASFHNWKAAEKIKINAMIRKAYKTALGLYPLLPNYFVNVLMLALGVHNTLEEIAEAQRTAQYHRLSQTRTGRTILQRIGINAPETTPEVAKQLPRDVLQRLRVPPLPKHMHPQVHQERRTARATALTKDHANDPCAYYADAAKYPHRHST</sequence>